<keyword evidence="2" id="KW-1185">Reference proteome</keyword>
<accession>A0ACB5SRA7</accession>
<gene>
    <name evidence="1" type="ORF">Amon02_000020800</name>
</gene>
<protein>
    <submittedName>
        <fullName evidence="1">Unnamed protein product</fullName>
    </submittedName>
</protein>
<reference evidence="1" key="1">
    <citation type="submission" date="2023-04" db="EMBL/GenBank/DDBJ databases">
        <title>Ambrosiozyma monospora NBRC 10751.</title>
        <authorList>
            <person name="Ichikawa N."/>
            <person name="Sato H."/>
            <person name="Tonouchi N."/>
        </authorList>
    </citation>
    <scope>NUCLEOTIDE SEQUENCE</scope>
    <source>
        <strain evidence="1">NBRC 10751</strain>
    </source>
</reference>
<comment type="caution">
    <text evidence="1">The sequence shown here is derived from an EMBL/GenBank/DDBJ whole genome shotgun (WGS) entry which is preliminary data.</text>
</comment>
<dbReference type="Proteomes" id="UP001165064">
    <property type="component" value="Unassembled WGS sequence"/>
</dbReference>
<evidence type="ECO:0000313" key="1">
    <source>
        <dbReference type="EMBL" id="GME70467.1"/>
    </source>
</evidence>
<organism evidence="1 2">
    <name type="scientific">Ambrosiozyma monospora</name>
    <name type="common">Yeast</name>
    <name type="synonym">Endomycopsis monosporus</name>
    <dbReference type="NCBI Taxonomy" id="43982"/>
    <lineage>
        <taxon>Eukaryota</taxon>
        <taxon>Fungi</taxon>
        <taxon>Dikarya</taxon>
        <taxon>Ascomycota</taxon>
        <taxon>Saccharomycotina</taxon>
        <taxon>Pichiomycetes</taxon>
        <taxon>Pichiales</taxon>
        <taxon>Pichiaceae</taxon>
        <taxon>Ambrosiozyma</taxon>
    </lineage>
</organism>
<name>A0ACB5SRA7_AMBMO</name>
<proteinExistence type="predicted"/>
<sequence length="745" mass="81885">MADYPSRTRSSSRYSYNWSQDHDDEDQFQYQHYNQYHQYQQFDRMSNAETLTDNSFRDYALATIREGEASTFSDDNHDIPEHFANSAGTSGTTDTNGTNGIGSASSVGAIASDSPYNDTISSADVIHGDNGIDTYVDASDAENPVDAVVNSLLYGTGTEHTDGSATLVNEGNEKEKDDISSSSSSSSNSKSNNSHRAGKEMNWFQRRIDNFKPAPEKGEDGAETPEKMSPQLSNLSLQMIAIGGSIGTGLFVGSGTALAQGGPGGILICYSIVSIMIYTTIQSLSELAVTFPVPGAFSYYATHFIDRSWGFAVGWNYCMQWLILLPLELSAATMTFKFWNGFPIPDAWLITAFFILIIVINMLPVRIYGYAEVVFSLSKIISIVGFLIVGIVILIQNPTLLQEYWTSPGAFTDQGFKGVVAVFVTAAFSFSGAEMCGLCAAETPNPRKTVPKASKQVFWRILGFYMTTLLLISFLVPSNDPRLISRSTSDANSSPFVIALDKTNLSALPSIMNVVILVSILSVGNSAIYASSRTLVSLAQSNQAPRVFGYIDKKGRPMVAIALCLALGCIAYVSLVGDSASVLFSWLMSLSGLSSLFTWNAINFSFIRFRAAMKAQHASVNELGYISNTGLFGAWIGFVFTIIVLMAQLWVAISPAGNQPFSTVHFLKICLGAFVILFTFFVHKIVTYFKHRSFSLVVPADRIPIFENRKETTRQEMIDNGLTYQHERSQLRQKPFCYRAYKTWC</sequence>
<evidence type="ECO:0000313" key="2">
    <source>
        <dbReference type="Proteomes" id="UP001165064"/>
    </source>
</evidence>
<dbReference type="EMBL" id="BSXS01000041">
    <property type="protein sequence ID" value="GME70467.1"/>
    <property type="molecule type" value="Genomic_DNA"/>
</dbReference>